<comment type="subunit">
    <text evidence="4">Homodimer; the beta-strands of each monomer intercalate to form a hydrophobic core, while the alpha-helices form wings that extend away from the core.</text>
</comment>
<accession>A0ABW1IT72</accession>
<organism evidence="5 6">
    <name type="scientific">Marinicrinis lubricantis</name>
    <dbReference type="NCBI Taxonomy" id="2086470"/>
    <lineage>
        <taxon>Bacteria</taxon>
        <taxon>Bacillati</taxon>
        <taxon>Bacillota</taxon>
        <taxon>Bacilli</taxon>
        <taxon>Bacillales</taxon>
        <taxon>Paenibacillaceae</taxon>
    </lineage>
</organism>
<protein>
    <recommendedName>
        <fullName evidence="4">Translational regulator CsrA</fullName>
    </recommendedName>
</protein>
<dbReference type="NCBIfam" id="NF002469">
    <property type="entry name" value="PRK01712.1"/>
    <property type="match status" value="1"/>
</dbReference>
<dbReference type="SUPFAM" id="SSF117130">
    <property type="entry name" value="CsrA-like"/>
    <property type="match status" value="1"/>
</dbReference>
<keyword evidence="1 4" id="KW-0963">Cytoplasm</keyword>
<keyword evidence="6" id="KW-1185">Reference proteome</keyword>
<gene>
    <name evidence="4 5" type="primary">csrA</name>
    <name evidence="5" type="ORF">ACFPXP_17555</name>
</gene>
<evidence type="ECO:0000256" key="1">
    <source>
        <dbReference type="ARBA" id="ARBA00022490"/>
    </source>
</evidence>
<comment type="similarity">
    <text evidence="4">Belongs to the CsrA/RsmA family.</text>
</comment>
<dbReference type="HAMAP" id="MF_00167">
    <property type="entry name" value="CsrA"/>
    <property type="match status" value="1"/>
</dbReference>
<comment type="subcellular location">
    <subcellularLocation>
        <location evidence="4">Cytoplasm</location>
    </subcellularLocation>
</comment>
<name>A0ABW1IT72_9BACL</name>
<comment type="caution">
    <text evidence="5">The sequence shown here is derived from an EMBL/GenBank/DDBJ whole genome shotgun (WGS) entry which is preliminary data.</text>
</comment>
<dbReference type="NCBIfam" id="TIGR00202">
    <property type="entry name" value="csrA"/>
    <property type="match status" value="1"/>
</dbReference>
<evidence type="ECO:0000313" key="6">
    <source>
        <dbReference type="Proteomes" id="UP001596250"/>
    </source>
</evidence>
<evidence type="ECO:0000256" key="4">
    <source>
        <dbReference type="HAMAP-Rule" id="MF_00167"/>
    </source>
</evidence>
<dbReference type="Proteomes" id="UP001596250">
    <property type="component" value="Unassembled WGS sequence"/>
</dbReference>
<comment type="function">
    <text evidence="4">A translational regulator that binds mRNA to regulate translation initiation and/or mRNA stability. Usually binds in the 5'-UTR at or near the Shine-Dalgarno sequence preventing ribosome-binding, thus repressing translation. Its main target seems to be the major flagellin gene, while its function is anatagonized by FliW.</text>
</comment>
<dbReference type="Pfam" id="PF02599">
    <property type="entry name" value="CsrA"/>
    <property type="match status" value="1"/>
</dbReference>
<dbReference type="PANTHER" id="PTHR34984">
    <property type="entry name" value="CARBON STORAGE REGULATOR"/>
    <property type="match status" value="1"/>
</dbReference>
<dbReference type="InterPro" id="IPR003751">
    <property type="entry name" value="CsrA"/>
</dbReference>
<keyword evidence="4" id="KW-0678">Repressor</keyword>
<dbReference type="EMBL" id="JBHSQV010000178">
    <property type="protein sequence ID" value="MFC5988211.1"/>
    <property type="molecule type" value="Genomic_DNA"/>
</dbReference>
<keyword evidence="4" id="KW-1005">Bacterial flagellum biogenesis</keyword>
<evidence type="ECO:0000256" key="3">
    <source>
        <dbReference type="ARBA" id="ARBA00022884"/>
    </source>
</evidence>
<evidence type="ECO:0000256" key="2">
    <source>
        <dbReference type="ARBA" id="ARBA00022845"/>
    </source>
</evidence>
<dbReference type="InterPro" id="IPR036107">
    <property type="entry name" value="CsrA_sf"/>
</dbReference>
<evidence type="ECO:0000313" key="5">
    <source>
        <dbReference type="EMBL" id="MFC5988211.1"/>
    </source>
</evidence>
<dbReference type="PANTHER" id="PTHR34984:SF1">
    <property type="entry name" value="CARBON STORAGE REGULATOR"/>
    <property type="match status" value="1"/>
</dbReference>
<keyword evidence="3 4" id="KW-0694">RNA-binding</keyword>
<proteinExistence type="inferred from homology"/>
<dbReference type="Gene3D" id="2.60.40.4380">
    <property type="entry name" value="Translational regulator CsrA"/>
    <property type="match status" value="1"/>
</dbReference>
<dbReference type="RefSeq" id="WP_379895671.1">
    <property type="nucleotide sequence ID" value="NZ_CBCSCT010000017.1"/>
</dbReference>
<keyword evidence="2 4" id="KW-0810">Translation regulation</keyword>
<sequence>MLILSRKKGEAVMIGEDIEIMISNVEGDIVKIGINAPKSISVYRKEVYESIQKSNREAVDSQISTSDLVGMLKKGENRIK</sequence>
<reference evidence="6" key="1">
    <citation type="journal article" date="2019" name="Int. J. Syst. Evol. Microbiol.">
        <title>The Global Catalogue of Microorganisms (GCM) 10K type strain sequencing project: providing services to taxonomists for standard genome sequencing and annotation.</title>
        <authorList>
            <consortium name="The Broad Institute Genomics Platform"/>
            <consortium name="The Broad Institute Genome Sequencing Center for Infectious Disease"/>
            <person name="Wu L."/>
            <person name="Ma J."/>
        </authorList>
    </citation>
    <scope>NUCLEOTIDE SEQUENCE [LARGE SCALE GENOMIC DNA]</scope>
    <source>
        <strain evidence="6">CCM 8749</strain>
    </source>
</reference>